<feature type="repeat" description="ANK" evidence="3">
    <location>
        <begin position="136"/>
        <end position="168"/>
    </location>
</feature>
<keyword evidence="2 3" id="KW-0040">ANK repeat</keyword>
<dbReference type="FunFam" id="1.25.40.20:FF:000466">
    <property type="entry name" value="Mann-cup, isoform B"/>
    <property type="match status" value="1"/>
</dbReference>
<dbReference type="SUPFAM" id="SSF48403">
    <property type="entry name" value="Ankyrin repeat"/>
    <property type="match status" value="2"/>
</dbReference>
<dbReference type="EMBL" id="CVRI01000002">
    <property type="protein sequence ID" value="CRK86871.1"/>
    <property type="molecule type" value="Genomic_DNA"/>
</dbReference>
<keyword evidence="1" id="KW-0677">Repeat</keyword>
<feature type="repeat" description="ANK" evidence="3">
    <location>
        <begin position="103"/>
        <end position="135"/>
    </location>
</feature>
<dbReference type="SMART" id="SM00248">
    <property type="entry name" value="ANK"/>
    <property type="match status" value="8"/>
</dbReference>
<dbReference type="OrthoDB" id="3246549at2759"/>
<evidence type="ECO:0000256" key="3">
    <source>
        <dbReference type="PROSITE-ProRule" id="PRU00023"/>
    </source>
</evidence>
<dbReference type="Proteomes" id="UP000183832">
    <property type="component" value="Unassembled WGS sequence"/>
</dbReference>
<feature type="repeat" description="ANK" evidence="3">
    <location>
        <begin position="200"/>
        <end position="232"/>
    </location>
</feature>
<evidence type="ECO:0000313" key="4">
    <source>
        <dbReference type="EMBL" id="CRK86871.1"/>
    </source>
</evidence>
<dbReference type="Gene3D" id="1.25.40.20">
    <property type="entry name" value="Ankyrin repeat-containing domain"/>
    <property type="match status" value="3"/>
</dbReference>
<organism evidence="4 5">
    <name type="scientific">Clunio marinus</name>
    <dbReference type="NCBI Taxonomy" id="568069"/>
    <lineage>
        <taxon>Eukaryota</taxon>
        <taxon>Metazoa</taxon>
        <taxon>Ecdysozoa</taxon>
        <taxon>Arthropoda</taxon>
        <taxon>Hexapoda</taxon>
        <taxon>Insecta</taxon>
        <taxon>Pterygota</taxon>
        <taxon>Neoptera</taxon>
        <taxon>Endopterygota</taxon>
        <taxon>Diptera</taxon>
        <taxon>Nematocera</taxon>
        <taxon>Chironomoidea</taxon>
        <taxon>Chironomidae</taxon>
        <taxon>Clunio</taxon>
    </lineage>
</organism>
<dbReference type="InterPro" id="IPR002110">
    <property type="entry name" value="Ankyrin_rpt"/>
</dbReference>
<dbReference type="InterPro" id="IPR036770">
    <property type="entry name" value="Ankyrin_rpt-contain_sf"/>
</dbReference>
<dbReference type="PROSITE" id="PS50297">
    <property type="entry name" value="ANK_REP_REGION"/>
    <property type="match status" value="3"/>
</dbReference>
<dbReference type="PROSITE" id="PS50088">
    <property type="entry name" value="ANK_REPEAT"/>
    <property type="match status" value="3"/>
</dbReference>
<sequence>MKPFFNHRCATHLPKETEVLNLLYQEIKNSQNSFPSSQLKSLIESYSRDARRDLMKKEREGGCPLFYAAKLGNCEAVEYLVTNCDADMEQRNIFEVHEEKTFHYSTPLWVAAVANKLPVVKLLVRLGANMNSISDSGSTAVRSACFMTNVEVVEFLVEAGANFKLPNFNGGTCLINSVQSIELCNFLISKGADVNARDIQNKTALHYAIQEHRLETTQLLIEHGANPFTKSRYGDDALQTACLRGANEIFEYLRSKIYYSPDRIANALELLGSTILTGEQHLPNESQAIVYWRQALEIRTRENVPKNILSPREVFNNIVEFTTVDELNSIAMDLDDMRIQSLIISERILGLQHKDFLFRLLYRGAFFADSMRYDGCLKLWILSLEIRVEKNTLLHSDTVFVTQAIVRLMLNLNLKDSEFIPFEVQGQPDLPSFEEIYKVFRLLTDDITEAKRLLSIRPVYKKQQDNFDKMLKCITHLIYLMLATAGKCEEKLMLIHKGVYKIMKSDIRTSNQDTLLHMCVSRLNYVKHGYFADHNMTAKSVFPNIDVVKLLLNCNANVNARNECRSTPLFIASIPYNYNFELIETLLKVGAEMDYPNRTGDRPLTMFISNPLNNIPIMNYLTLKCLAATCVVKYRIPYRNLIPKTLETFVQDHE</sequence>
<evidence type="ECO:0000256" key="2">
    <source>
        <dbReference type="ARBA" id="ARBA00023043"/>
    </source>
</evidence>
<protein>
    <submittedName>
        <fullName evidence="4">CLUMA_CG000696, isoform A</fullName>
    </submittedName>
</protein>
<gene>
    <name evidence="4" type="ORF">CLUMA_CG000696</name>
</gene>
<dbReference type="STRING" id="568069.A0A1J1HFW6"/>
<reference evidence="4 5" key="1">
    <citation type="submission" date="2015-04" db="EMBL/GenBank/DDBJ databases">
        <authorList>
            <person name="Syromyatnikov M.Y."/>
            <person name="Popov V.N."/>
        </authorList>
    </citation>
    <scope>NUCLEOTIDE SEQUENCE [LARGE SCALE GENOMIC DNA]</scope>
</reference>
<dbReference type="PANTHER" id="PTHR24173:SF82">
    <property type="entry name" value="FI19351P1"/>
    <property type="match status" value="1"/>
</dbReference>
<proteinExistence type="predicted"/>
<dbReference type="AlphaFoldDB" id="A0A1J1HFW6"/>
<dbReference type="PANTHER" id="PTHR24173">
    <property type="entry name" value="ANKYRIN REPEAT CONTAINING"/>
    <property type="match status" value="1"/>
</dbReference>
<accession>A0A1J1HFW6</accession>
<keyword evidence="5" id="KW-1185">Reference proteome</keyword>
<evidence type="ECO:0000313" key="5">
    <source>
        <dbReference type="Proteomes" id="UP000183832"/>
    </source>
</evidence>
<evidence type="ECO:0000256" key="1">
    <source>
        <dbReference type="ARBA" id="ARBA00022737"/>
    </source>
</evidence>
<dbReference type="Pfam" id="PF12796">
    <property type="entry name" value="Ank_2"/>
    <property type="match status" value="3"/>
</dbReference>
<name>A0A1J1HFW6_9DIPT</name>